<keyword evidence="3" id="KW-0611">Plant defense</keyword>
<feature type="region of interest" description="Disordered" evidence="5">
    <location>
        <begin position="84"/>
        <end position="109"/>
    </location>
</feature>
<dbReference type="EMBL" id="CM010721">
    <property type="protein sequence ID" value="RZC71722.1"/>
    <property type="molecule type" value="Genomic_DNA"/>
</dbReference>
<evidence type="ECO:0000256" key="2">
    <source>
        <dbReference type="ARBA" id="ARBA00022741"/>
    </source>
</evidence>
<dbReference type="Pfam" id="PF18052">
    <property type="entry name" value="Rx_N"/>
    <property type="match status" value="1"/>
</dbReference>
<keyword evidence="1" id="KW-0677">Repeat</keyword>
<dbReference type="InterPro" id="IPR041118">
    <property type="entry name" value="Rx_N"/>
</dbReference>
<dbReference type="Gene3D" id="1.20.5.4130">
    <property type="match status" value="1"/>
</dbReference>
<sequence>MADVLLSFLVRELGSVVKQEIEQEVRLVVGVRNELKKLESTFKTLQAVLSDAERRRMNDELDVLDEWGTEIQRSKLEKLQQHLTNDNEDDGKNLAKKNQVSSSSSSYSCSPVSRFRKIALRHDIGIKITEIRKSLDYIKNEKDQFKFHITLNEVLPEVSYSKSRKETSFIMVDSDIWGRDIDKNIMG</sequence>
<evidence type="ECO:0000256" key="3">
    <source>
        <dbReference type="ARBA" id="ARBA00022821"/>
    </source>
</evidence>
<proteinExistence type="predicted"/>
<evidence type="ECO:0000313" key="7">
    <source>
        <dbReference type="EMBL" id="RZC71722.1"/>
    </source>
</evidence>
<evidence type="ECO:0000256" key="5">
    <source>
        <dbReference type="SAM" id="MobiDB-lite"/>
    </source>
</evidence>
<evidence type="ECO:0000259" key="6">
    <source>
        <dbReference type="Pfam" id="PF18052"/>
    </source>
</evidence>
<name>A0A4Y7KH57_PAPSO</name>
<dbReference type="Gramene" id="RZC71722">
    <property type="protein sequence ID" value="RZC71722"/>
    <property type="gene ID" value="C5167_035270"/>
</dbReference>
<dbReference type="Proteomes" id="UP000316621">
    <property type="component" value="Chromosome 7"/>
</dbReference>
<reference evidence="7 8" key="1">
    <citation type="journal article" date="2018" name="Science">
        <title>The opium poppy genome and morphinan production.</title>
        <authorList>
            <person name="Guo L."/>
            <person name="Winzer T."/>
            <person name="Yang X."/>
            <person name="Li Y."/>
            <person name="Ning Z."/>
            <person name="He Z."/>
            <person name="Teodor R."/>
            <person name="Lu Y."/>
            <person name="Bowser T.A."/>
            <person name="Graham I.A."/>
            <person name="Ye K."/>
        </authorList>
    </citation>
    <scope>NUCLEOTIDE SEQUENCE [LARGE SCALE GENOMIC DNA]</scope>
    <source>
        <strain evidence="8">cv. HN1</strain>
        <tissue evidence="7">Leaves</tissue>
    </source>
</reference>
<evidence type="ECO:0000256" key="1">
    <source>
        <dbReference type="ARBA" id="ARBA00022737"/>
    </source>
</evidence>
<accession>A0A4Y7KH57</accession>
<gene>
    <name evidence="7" type="ORF">C5167_035270</name>
</gene>
<organism evidence="7 8">
    <name type="scientific">Papaver somniferum</name>
    <name type="common">Opium poppy</name>
    <dbReference type="NCBI Taxonomy" id="3469"/>
    <lineage>
        <taxon>Eukaryota</taxon>
        <taxon>Viridiplantae</taxon>
        <taxon>Streptophyta</taxon>
        <taxon>Embryophyta</taxon>
        <taxon>Tracheophyta</taxon>
        <taxon>Spermatophyta</taxon>
        <taxon>Magnoliopsida</taxon>
        <taxon>Ranunculales</taxon>
        <taxon>Papaveraceae</taxon>
        <taxon>Papaveroideae</taxon>
        <taxon>Papaver</taxon>
    </lineage>
</organism>
<dbReference type="OMA" id="KYVSHEN"/>
<keyword evidence="2" id="KW-0547">Nucleotide-binding</keyword>
<protein>
    <recommendedName>
        <fullName evidence="6">Disease resistance N-terminal domain-containing protein</fullName>
    </recommendedName>
</protein>
<dbReference type="AlphaFoldDB" id="A0A4Y7KH57"/>
<dbReference type="GO" id="GO:0000166">
    <property type="term" value="F:nucleotide binding"/>
    <property type="evidence" value="ECO:0007669"/>
    <property type="project" value="UniProtKB-KW"/>
</dbReference>
<dbReference type="GO" id="GO:0006952">
    <property type="term" value="P:defense response"/>
    <property type="evidence" value="ECO:0007669"/>
    <property type="project" value="UniProtKB-KW"/>
</dbReference>
<keyword evidence="4" id="KW-0175">Coiled coil</keyword>
<feature type="coiled-coil region" evidence="4">
    <location>
        <begin position="21"/>
        <end position="55"/>
    </location>
</feature>
<evidence type="ECO:0000256" key="4">
    <source>
        <dbReference type="SAM" id="Coils"/>
    </source>
</evidence>
<feature type="domain" description="Disease resistance N-terminal" evidence="6">
    <location>
        <begin position="6"/>
        <end position="69"/>
    </location>
</feature>
<evidence type="ECO:0000313" key="8">
    <source>
        <dbReference type="Proteomes" id="UP000316621"/>
    </source>
</evidence>
<keyword evidence="8" id="KW-1185">Reference proteome</keyword>